<feature type="transmembrane region" description="Helical" evidence="11">
    <location>
        <begin position="320"/>
        <end position="340"/>
    </location>
</feature>
<comment type="subcellular location">
    <subcellularLocation>
        <location evidence="1 11">Endoplasmic reticulum membrane</location>
        <topology evidence="1 11">Multi-pass membrane protein</topology>
    </subcellularLocation>
</comment>
<feature type="transmembrane region" description="Helical" evidence="11">
    <location>
        <begin position="60"/>
        <end position="77"/>
    </location>
</feature>
<evidence type="ECO:0000256" key="4">
    <source>
        <dbReference type="ARBA" id="ARBA00022676"/>
    </source>
</evidence>
<keyword evidence="12" id="KW-0732">Signal</keyword>
<dbReference type="AlphaFoldDB" id="A0AAN8Q1U2"/>
<feature type="signal peptide" evidence="12">
    <location>
        <begin position="1"/>
        <end position="26"/>
    </location>
</feature>
<evidence type="ECO:0000256" key="5">
    <source>
        <dbReference type="ARBA" id="ARBA00022679"/>
    </source>
</evidence>
<dbReference type="Proteomes" id="UP001347796">
    <property type="component" value="Unassembled WGS sequence"/>
</dbReference>
<evidence type="ECO:0000313" key="14">
    <source>
        <dbReference type="Proteomes" id="UP001347796"/>
    </source>
</evidence>
<evidence type="ECO:0000256" key="3">
    <source>
        <dbReference type="ARBA" id="ARBA00022502"/>
    </source>
</evidence>
<reference evidence="13 14" key="1">
    <citation type="submission" date="2024-01" db="EMBL/GenBank/DDBJ databases">
        <title>The genome of the rayed Mediterranean limpet Patella caerulea (Linnaeus, 1758).</title>
        <authorList>
            <person name="Anh-Thu Weber A."/>
            <person name="Halstead-Nussloch G."/>
        </authorList>
    </citation>
    <scope>NUCLEOTIDE SEQUENCE [LARGE SCALE GENOMIC DNA]</scope>
    <source>
        <strain evidence="13">AATW-2023a</strain>
        <tissue evidence="13">Whole specimen</tissue>
    </source>
</reference>
<comment type="caution">
    <text evidence="13">The sequence shown here is derived from an EMBL/GenBank/DDBJ whole genome shotgun (WGS) entry which is preliminary data.</text>
</comment>
<accession>A0AAN8Q1U2</accession>
<organism evidence="13 14">
    <name type="scientific">Patella caerulea</name>
    <name type="common">Rayed Mediterranean limpet</name>
    <dbReference type="NCBI Taxonomy" id="87958"/>
    <lineage>
        <taxon>Eukaryota</taxon>
        <taxon>Metazoa</taxon>
        <taxon>Spiralia</taxon>
        <taxon>Lophotrochozoa</taxon>
        <taxon>Mollusca</taxon>
        <taxon>Gastropoda</taxon>
        <taxon>Patellogastropoda</taxon>
        <taxon>Patelloidea</taxon>
        <taxon>Patellidae</taxon>
        <taxon>Patella</taxon>
    </lineage>
</organism>
<keyword evidence="5" id="KW-0808">Transferase</keyword>
<feature type="transmembrane region" description="Helical" evidence="11">
    <location>
        <begin position="207"/>
        <end position="227"/>
    </location>
</feature>
<dbReference type="PANTHER" id="PTHR22760:SF3">
    <property type="entry name" value="GPI MANNOSYLTRANSFERASE 4"/>
    <property type="match status" value="1"/>
</dbReference>
<evidence type="ECO:0000256" key="11">
    <source>
        <dbReference type="RuleBase" id="RU363075"/>
    </source>
</evidence>
<keyword evidence="8 11" id="KW-1133">Transmembrane helix</keyword>
<evidence type="ECO:0000256" key="2">
    <source>
        <dbReference type="ARBA" id="ARBA00004687"/>
    </source>
</evidence>
<keyword evidence="9 11" id="KW-0472">Membrane</keyword>
<gene>
    <name evidence="13" type="ORF">SNE40_000113</name>
</gene>
<dbReference type="PANTHER" id="PTHR22760">
    <property type="entry name" value="GLYCOSYLTRANSFERASE"/>
    <property type="match status" value="1"/>
</dbReference>
<feature type="chain" id="PRO_5043019814" description="Mannosyltransferase" evidence="12">
    <location>
        <begin position="27"/>
        <end position="565"/>
    </location>
</feature>
<dbReference type="GO" id="GO:0006506">
    <property type="term" value="P:GPI anchor biosynthetic process"/>
    <property type="evidence" value="ECO:0007669"/>
    <property type="project" value="UniProtKB-KW"/>
</dbReference>
<keyword evidence="7 11" id="KW-0256">Endoplasmic reticulum</keyword>
<evidence type="ECO:0000256" key="8">
    <source>
        <dbReference type="ARBA" id="ARBA00022989"/>
    </source>
</evidence>
<comment type="similarity">
    <text evidence="10">Belongs to the glycosyltransferase 22 family. PIGZ subfamily.</text>
</comment>
<evidence type="ECO:0000256" key="6">
    <source>
        <dbReference type="ARBA" id="ARBA00022692"/>
    </source>
</evidence>
<protein>
    <recommendedName>
        <fullName evidence="11">Mannosyltransferase</fullName>
        <ecNumber evidence="11">2.4.1.-</ecNumber>
    </recommendedName>
</protein>
<dbReference type="GO" id="GO:0000026">
    <property type="term" value="F:alpha-1,2-mannosyltransferase activity"/>
    <property type="evidence" value="ECO:0007669"/>
    <property type="project" value="TreeGrafter"/>
</dbReference>
<keyword evidence="4 11" id="KW-0328">Glycosyltransferase</keyword>
<dbReference type="InterPro" id="IPR005599">
    <property type="entry name" value="GPI_mannosylTrfase"/>
</dbReference>
<dbReference type="GO" id="GO:0005789">
    <property type="term" value="C:endoplasmic reticulum membrane"/>
    <property type="evidence" value="ECO:0007669"/>
    <property type="project" value="UniProtKB-SubCell"/>
</dbReference>
<evidence type="ECO:0000256" key="9">
    <source>
        <dbReference type="ARBA" id="ARBA00023136"/>
    </source>
</evidence>
<name>A0AAN8Q1U2_PATCE</name>
<feature type="transmembrane region" description="Helical" evidence="11">
    <location>
        <begin position="239"/>
        <end position="260"/>
    </location>
</feature>
<evidence type="ECO:0000256" key="1">
    <source>
        <dbReference type="ARBA" id="ARBA00004477"/>
    </source>
</evidence>
<feature type="transmembrane region" description="Helical" evidence="11">
    <location>
        <begin position="408"/>
        <end position="427"/>
    </location>
</feature>
<keyword evidence="3" id="KW-0337">GPI-anchor biosynthesis</keyword>
<evidence type="ECO:0000256" key="7">
    <source>
        <dbReference type="ARBA" id="ARBA00022824"/>
    </source>
</evidence>
<comment type="pathway">
    <text evidence="2">Glycolipid biosynthesis; glycosylphosphatidylinositol-anchor biosynthesis.</text>
</comment>
<feature type="transmembrane region" description="Helical" evidence="11">
    <location>
        <begin position="144"/>
        <end position="163"/>
    </location>
</feature>
<evidence type="ECO:0000256" key="10">
    <source>
        <dbReference type="ARBA" id="ARBA00038466"/>
    </source>
</evidence>
<keyword evidence="14" id="KW-1185">Reference proteome</keyword>
<feature type="transmembrane region" description="Helical" evidence="11">
    <location>
        <begin position="360"/>
        <end position="378"/>
    </location>
</feature>
<dbReference type="EC" id="2.4.1.-" evidence="11"/>
<keyword evidence="6 11" id="KW-0812">Transmembrane</keyword>
<feature type="transmembrane region" description="Helical" evidence="11">
    <location>
        <begin position="384"/>
        <end position="401"/>
    </location>
</feature>
<dbReference type="Pfam" id="PF03901">
    <property type="entry name" value="Glyco_transf_22"/>
    <property type="match status" value="1"/>
</dbReference>
<evidence type="ECO:0000313" key="13">
    <source>
        <dbReference type="EMBL" id="KAK6194487.1"/>
    </source>
</evidence>
<sequence>MGNLLIVLIILRFLLVLSPQIGYIHPDEFFQTVEIAAGDILNIDVFRAWEFNWTMPLRSISFPYIIGGLPFVVLKYLQDNSFMNITSNWLLVLPRIWMTVLSLITDYSVHVMCQTFDFDSNLAMKLYASSYVTLVYMTRTFSNSLESVLLAVFFIVLLKITVVPENKRQESKPKYHQNPYLKPLSERAVFFLGIVTTVGVFNRPTYLLFILLPATLWILIFIKPLSCPLIIGHLLKMKLMGVLGVLAACIFFVCVDTQYYRPDTIKNIFSESALCTNDDLIHMLHCFKDLFFTLIIAPYNFLLYNTKNENLAKHGLHSRFLHILVNLPLLIGPLILPIFYTVISMISSAIRGKFKTDIRIVYLTIVFISPVLLLSIFVHQEPRFLIPIVPVGCVLVSGILGTKKGRKLIWGVWIVFNVLMTLFYGYLHQGGIVPSLLEANDEVAISKHPTDHYLVFYKTYMPPRFLVTSNKIKIIDFGSSSLSEFSSTIRDLRARSANSSIQIISPATVFDELKPHLSVNFKMDLICPHLSTENPPDFMKIIKTYDRINQHLSELCIHIIVLGKK</sequence>
<evidence type="ECO:0000256" key="12">
    <source>
        <dbReference type="SAM" id="SignalP"/>
    </source>
</evidence>
<dbReference type="EMBL" id="JAZGQO010000001">
    <property type="protein sequence ID" value="KAK6194487.1"/>
    <property type="molecule type" value="Genomic_DNA"/>
</dbReference>
<proteinExistence type="inferred from homology"/>
<feature type="transmembrane region" description="Helical" evidence="11">
    <location>
        <begin position="184"/>
        <end position="201"/>
    </location>
</feature>